<dbReference type="AlphaFoldDB" id="A0A0E3PEW9"/>
<dbReference type="PATRIC" id="fig|1434119.4.peg.2779"/>
<dbReference type="HOGENOM" id="CLU_398294_0_0_2"/>
<dbReference type="KEGG" id="msz:MSSIH_2135"/>
<evidence type="ECO:0008006" key="3">
    <source>
        <dbReference type="Google" id="ProtNLM"/>
    </source>
</evidence>
<protein>
    <recommendedName>
        <fullName evidence="3">Apea-like HEPN domain-containing protein</fullName>
    </recommendedName>
</protein>
<dbReference type="EMBL" id="CP009507">
    <property type="protein sequence ID" value="AKB32825.1"/>
    <property type="molecule type" value="Genomic_DNA"/>
</dbReference>
<evidence type="ECO:0000313" key="1">
    <source>
        <dbReference type="EMBL" id="AKB32825.1"/>
    </source>
</evidence>
<name>A0A0E3PEW9_9EURY</name>
<accession>A0A0E3PEW9</accession>
<evidence type="ECO:0000313" key="2">
    <source>
        <dbReference type="Proteomes" id="UP000033092"/>
    </source>
</evidence>
<organism evidence="1 2">
    <name type="scientific">Methanosarcina siciliae HI350</name>
    <dbReference type="NCBI Taxonomy" id="1434119"/>
    <lineage>
        <taxon>Archaea</taxon>
        <taxon>Methanobacteriati</taxon>
        <taxon>Methanobacteriota</taxon>
        <taxon>Stenosarchaea group</taxon>
        <taxon>Methanomicrobia</taxon>
        <taxon>Methanosarcinales</taxon>
        <taxon>Methanosarcinaceae</taxon>
        <taxon>Methanosarcina</taxon>
    </lineage>
</organism>
<reference evidence="1 2" key="1">
    <citation type="submission" date="2014-07" db="EMBL/GenBank/DDBJ databases">
        <title>Methanogenic archaea and the global carbon cycle.</title>
        <authorList>
            <person name="Henriksen J.R."/>
            <person name="Luke J."/>
            <person name="Reinhart S."/>
            <person name="Benedict M.N."/>
            <person name="Youngblut N.D."/>
            <person name="Metcalf M.E."/>
            <person name="Whitaker R.J."/>
            <person name="Metcalf W.W."/>
        </authorList>
    </citation>
    <scope>NUCLEOTIDE SEQUENCE [LARGE SCALE GENOMIC DNA]</scope>
    <source>
        <strain evidence="1 2">HI350</strain>
    </source>
</reference>
<gene>
    <name evidence="1" type="ORF">MSSIH_2135</name>
</gene>
<dbReference type="Proteomes" id="UP000033092">
    <property type="component" value="Chromosome"/>
</dbReference>
<sequence>MSLFLWPNYEDNEINEKTKYWVDLWEETIVGFSREVYDKELVNPHLLLINLLEEIKFNKLMNIKNNKYFLNKLNSFVKDDKVIKNLFKTDFLLLISELSQKSRRLEYFAILCERIIKYFQQGVYFKESCDQLKKIVLDNQWKDSDKEEILLISQNLIIELILAGYSLETIKTIPRNLFDKYQIREDNEVPILITKYPISTDIKDFYDGDQLDNVSYHEAMKAEIDSLSISNRIEKLKYYFDKEPIEGYGIFHIEGLKGDIDVNIGEVNFYSPKIENYWRSINNPNLRAKDFNEMKLEFYDDEESYSNYTYKKNSLIDFKPKVKKASFINAAVKIKYRDFDSARKKALEIVEKSLDILRLHTNSKLPFKVKLQRFYLVDCDDLSISDSYSTRDTPSYKEIMSYDLNKSILFSGKYEEYLNELKKLLFNEDIEKDPLSAKLVYSLHWYRKAFETDLPEDKLLNYWIAIENLLTFDSKNGNIVLRDNKEEDKFLIVQELVPFIELNHSTGNVAVNTYLYLKNLIYSSRDVILMNSTTKPLDVPQNCLEDCQLKPQIGKKDIDLRKFIQTLPLLYPYVKRKIIEDRIRFSEKFYNDTIFKSEELERRLEQVSQDLLLIYRYRNLIVHNARFDTKILPYYVMKAENLAGNLISKILYEHAMDSTKSHQEILISERVKMEMIMEKLKSNTPVDFWEL</sequence>
<proteinExistence type="predicted"/>